<evidence type="ECO:0000256" key="1">
    <source>
        <dbReference type="ARBA" id="ARBA00022614"/>
    </source>
</evidence>
<name>A0A5F8GY30_MONDO</name>
<evidence type="ECO:0000256" key="5">
    <source>
        <dbReference type="SAM" id="MobiDB-lite"/>
    </source>
</evidence>
<keyword evidence="1 4" id="KW-0433">Leucine-rich repeat</keyword>
<keyword evidence="4" id="KW-0539">Nucleus</keyword>
<accession>A0A5F8GY30</accession>
<sequence>MKRSIHLELRNWTPSDVKELVPDNCRPNDGEIEGLMAEFVNLEFLNLIHVGWSTVSNLSELRKLKKLELKVDDEEDENDEDEENKETGKSEKRKRDITEENNLK</sequence>
<keyword evidence="2" id="KW-0677">Repeat</keyword>
<dbReference type="InParanoid" id="A0A5F8GY30"/>
<dbReference type="PANTHER" id="PTHR11375">
    <property type="entry name" value="ACIDIC LEUCINE-RICH NUCLEAR PHOSPHOPROTEIN 32"/>
    <property type="match status" value="1"/>
</dbReference>
<proteinExistence type="inferred from homology"/>
<reference evidence="6" key="3">
    <citation type="submission" date="2025-09" db="UniProtKB">
        <authorList>
            <consortium name="Ensembl"/>
        </authorList>
    </citation>
    <scope>IDENTIFICATION</scope>
</reference>
<dbReference type="STRING" id="13616.ENSMODP00000052470"/>
<dbReference type="AlphaFoldDB" id="A0A5F8GY30"/>
<reference evidence="6 7" key="1">
    <citation type="journal article" date="2007" name="Nature">
        <title>Genome of the marsupial Monodelphis domestica reveals innovation in non-coding sequences.</title>
        <authorList>
            <person name="Mikkelsen T.S."/>
            <person name="Wakefield M.J."/>
            <person name="Aken B."/>
            <person name="Amemiya C.T."/>
            <person name="Chang J.L."/>
            <person name="Duke S."/>
            <person name="Garber M."/>
            <person name="Gentles A.J."/>
            <person name="Goodstadt L."/>
            <person name="Heger A."/>
            <person name="Jurka J."/>
            <person name="Kamal M."/>
            <person name="Mauceli E."/>
            <person name="Searle S.M."/>
            <person name="Sharpe T."/>
            <person name="Baker M.L."/>
            <person name="Batzer M.A."/>
            <person name="Benos P.V."/>
            <person name="Belov K."/>
            <person name="Clamp M."/>
            <person name="Cook A."/>
            <person name="Cuff J."/>
            <person name="Das R."/>
            <person name="Davidow L."/>
            <person name="Deakin J.E."/>
            <person name="Fazzari M.J."/>
            <person name="Glass J.L."/>
            <person name="Grabherr M."/>
            <person name="Greally J.M."/>
            <person name="Gu W."/>
            <person name="Hore T.A."/>
            <person name="Huttley G.A."/>
            <person name="Kleber M."/>
            <person name="Jirtle R.L."/>
            <person name="Koina E."/>
            <person name="Lee J.T."/>
            <person name="Mahony S."/>
            <person name="Marra M.A."/>
            <person name="Miller R.D."/>
            <person name="Nicholls R.D."/>
            <person name="Oda M."/>
            <person name="Papenfuss A.T."/>
            <person name="Parra Z.E."/>
            <person name="Pollock D.D."/>
            <person name="Ray D.A."/>
            <person name="Schein J.E."/>
            <person name="Speed T.P."/>
            <person name="Thompson K."/>
            <person name="VandeBerg J.L."/>
            <person name="Wade C.M."/>
            <person name="Walker J.A."/>
            <person name="Waters P.D."/>
            <person name="Webber C."/>
            <person name="Weidman J.R."/>
            <person name="Xie X."/>
            <person name="Zody M.C."/>
            <person name="Baldwin J."/>
            <person name="Abdouelleil A."/>
            <person name="Abdulkadir J."/>
            <person name="Abebe A."/>
            <person name="Abera B."/>
            <person name="Abreu J."/>
            <person name="Acer S.C."/>
            <person name="Aftuck L."/>
            <person name="Alexander A."/>
            <person name="An P."/>
            <person name="Anderson E."/>
            <person name="Anderson S."/>
            <person name="Arachi H."/>
            <person name="Azer M."/>
            <person name="Bachantsang P."/>
            <person name="Barry A."/>
            <person name="Bayul T."/>
            <person name="Berlin A."/>
            <person name="Bessette D."/>
            <person name="Bloom T."/>
            <person name="Bloom T."/>
            <person name="Boguslavskiy L."/>
            <person name="Bonnet C."/>
            <person name="Boukhgalter B."/>
            <person name="Bourzgui I."/>
            <person name="Brown A."/>
            <person name="Cahill P."/>
            <person name="Channer S."/>
            <person name="Cheshatsang Y."/>
            <person name="Chuda L."/>
            <person name="Citroen M."/>
            <person name="Collymore A."/>
            <person name="Cooke P."/>
            <person name="Costello M."/>
            <person name="D'Aco K."/>
            <person name="Daza R."/>
            <person name="De Haan G."/>
            <person name="DeGray S."/>
            <person name="DeMaso C."/>
            <person name="Dhargay N."/>
            <person name="Dooley K."/>
            <person name="Dooley E."/>
            <person name="Doricent M."/>
            <person name="Dorje P."/>
            <person name="Dorjee K."/>
            <person name="Dupes A."/>
            <person name="Elong R."/>
            <person name="Falk J."/>
            <person name="Farina A."/>
            <person name="Faro S."/>
            <person name="Ferguson D."/>
            <person name="Fisher S."/>
            <person name="Foley C.D."/>
            <person name="Franke A."/>
            <person name="Friedrich D."/>
            <person name="Gadbois L."/>
            <person name="Gearin G."/>
            <person name="Gearin C.R."/>
            <person name="Giannoukos G."/>
            <person name="Goode T."/>
            <person name="Graham J."/>
            <person name="Grandbois E."/>
            <person name="Grewal S."/>
            <person name="Gyaltsen K."/>
            <person name="Hafez N."/>
            <person name="Hagos B."/>
            <person name="Hall J."/>
            <person name="Henson C."/>
            <person name="Hollinger A."/>
            <person name="Honan T."/>
            <person name="Huard M.D."/>
            <person name="Hughes L."/>
            <person name="Hurhula B."/>
            <person name="Husby M.E."/>
            <person name="Kamat A."/>
            <person name="Kanga B."/>
            <person name="Kashin S."/>
            <person name="Khazanovich D."/>
            <person name="Kisner P."/>
            <person name="Lance K."/>
            <person name="Lara M."/>
            <person name="Lee W."/>
            <person name="Lennon N."/>
            <person name="Letendre F."/>
            <person name="LeVine R."/>
            <person name="Lipovsky A."/>
            <person name="Liu X."/>
            <person name="Liu J."/>
            <person name="Liu S."/>
            <person name="Lokyitsang T."/>
            <person name="Lokyitsang Y."/>
            <person name="Lubonja R."/>
            <person name="Lui A."/>
            <person name="MacDonald P."/>
            <person name="Magnisalis V."/>
            <person name="Maru K."/>
            <person name="Matthews C."/>
            <person name="McCusker W."/>
            <person name="McDonough S."/>
            <person name="Mehta T."/>
            <person name="Meldrim J."/>
            <person name="Meneus L."/>
            <person name="Mihai O."/>
            <person name="Mihalev A."/>
            <person name="Mihova T."/>
            <person name="Mittelman R."/>
            <person name="Mlenga V."/>
            <person name="Montmayeur A."/>
            <person name="Mulrain L."/>
            <person name="Navidi A."/>
            <person name="Naylor J."/>
            <person name="Negash T."/>
            <person name="Nguyen T."/>
            <person name="Nguyen N."/>
            <person name="Nicol R."/>
            <person name="Norbu C."/>
            <person name="Norbu N."/>
            <person name="Novod N."/>
            <person name="O'Neill B."/>
            <person name="Osman S."/>
            <person name="Markiewicz E."/>
            <person name="Oyono O.L."/>
            <person name="Patti C."/>
            <person name="Phunkhang P."/>
            <person name="Pierre F."/>
            <person name="Priest M."/>
            <person name="Raghuraman S."/>
            <person name="Rege F."/>
            <person name="Reyes R."/>
            <person name="Rise C."/>
            <person name="Rogov P."/>
            <person name="Ross K."/>
            <person name="Ryan E."/>
            <person name="Settipalli S."/>
            <person name="Shea T."/>
            <person name="Sherpa N."/>
            <person name="Shi L."/>
            <person name="Shih D."/>
            <person name="Sparrow T."/>
            <person name="Spaulding J."/>
            <person name="Stalker J."/>
            <person name="Stange-Thomann N."/>
            <person name="Stavropoulos S."/>
            <person name="Stone C."/>
            <person name="Strader C."/>
            <person name="Tesfaye S."/>
            <person name="Thomson T."/>
            <person name="Thoulutsang Y."/>
            <person name="Thoulutsang D."/>
            <person name="Topham K."/>
            <person name="Topping I."/>
            <person name="Tsamla T."/>
            <person name="Vassiliev H."/>
            <person name="Vo A."/>
            <person name="Wangchuk T."/>
            <person name="Wangdi T."/>
            <person name="Weiand M."/>
            <person name="Wilkinson J."/>
            <person name="Wilson A."/>
            <person name="Yadav S."/>
            <person name="Young G."/>
            <person name="Yu Q."/>
            <person name="Zembek L."/>
            <person name="Zhong D."/>
            <person name="Zimmer A."/>
            <person name="Zwirko Z."/>
            <person name="Jaffe D.B."/>
            <person name="Alvarez P."/>
            <person name="Brockman W."/>
            <person name="Butler J."/>
            <person name="Chin C."/>
            <person name="Gnerre S."/>
            <person name="MacCallum I."/>
            <person name="Graves J.A."/>
            <person name="Ponting C.P."/>
            <person name="Breen M."/>
            <person name="Samollow P.B."/>
            <person name="Lander E.S."/>
            <person name="Lindblad-Toh K."/>
        </authorList>
    </citation>
    <scope>NUCLEOTIDE SEQUENCE [LARGE SCALE GENOMIC DNA]</scope>
</reference>
<evidence type="ECO:0000256" key="3">
    <source>
        <dbReference type="ARBA" id="ARBA00025777"/>
    </source>
</evidence>
<comment type="similarity">
    <text evidence="3 4">Belongs to the ANP32 family.</text>
</comment>
<dbReference type="InterPro" id="IPR045081">
    <property type="entry name" value="AN32"/>
</dbReference>
<evidence type="ECO:0000256" key="4">
    <source>
        <dbReference type="RuleBase" id="RU369103"/>
    </source>
</evidence>
<feature type="compositionally biased region" description="Acidic residues" evidence="5">
    <location>
        <begin position="71"/>
        <end position="84"/>
    </location>
</feature>
<protein>
    <recommendedName>
        <fullName evidence="4">Acidic leucine-rich nuclear phosphoprotein 32 family member</fullName>
    </recommendedName>
</protein>
<dbReference type="Bgee" id="ENSMODG00000050348">
    <property type="expression patterns" value="Expressed in embryo"/>
</dbReference>
<evidence type="ECO:0000313" key="6">
    <source>
        <dbReference type="Ensembl" id="ENSMODP00000052470.1"/>
    </source>
</evidence>
<organism evidence="6 7">
    <name type="scientific">Monodelphis domestica</name>
    <name type="common">Gray short-tailed opossum</name>
    <dbReference type="NCBI Taxonomy" id="13616"/>
    <lineage>
        <taxon>Eukaryota</taxon>
        <taxon>Metazoa</taxon>
        <taxon>Chordata</taxon>
        <taxon>Craniata</taxon>
        <taxon>Vertebrata</taxon>
        <taxon>Euteleostomi</taxon>
        <taxon>Mammalia</taxon>
        <taxon>Metatheria</taxon>
        <taxon>Didelphimorphia</taxon>
        <taxon>Didelphidae</taxon>
        <taxon>Monodelphis</taxon>
    </lineage>
</organism>
<dbReference type="GO" id="GO:0005634">
    <property type="term" value="C:nucleus"/>
    <property type="evidence" value="ECO:0007669"/>
    <property type="project" value="UniProtKB-SubCell"/>
</dbReference>
<dbReference type="Proteomes" id="UP000002280">
    <property type="component" value="Chromosome 2"/>
</dbReference>
<dbReference type="Gene3D" id="3.80.10.10">
    <property type="entry name" value="Ribonuclease Inhibitor"/>
    <property type="match status" value="1"/>
</dbReference>
<evidence type="ECO:0000313" key="7">
    <source>
        <dbReference type="Proteomes" id="UP000002280"/>
    </source>
</evidence>
<comment type="function">
    <text evidence="4">Multifunctional protein that is involved in the regulation of many processes.</text>
</comment>
<dbReference type="InterPro" id="IPR032675">
    <property type="entry name" value="LRR_dom_sf"/>
</dbReference>
<feature type="region of interest" description="Disordered" evidence="5">
    <location>
        <begin position="69"/>
        <end position="104"/>
    </location>
</feature>
<dbReference type="PANTHER" id="PTHR11375:SF2">
    <property type="entry name" value="ACIDIC LEUCINE-RICH NUCLEAR PHOSPHOPROTEIN 32 FAMILY MEMBER B"/>
    <property type="match status" value="1"/>
</dbReference>
<feature type="compositionally biased region" description="Basic and acidic residues" evidence="5">
    <location>
        <begin position="85"/>
        <end position="104"/>
    </location>
</feature>
<keyword evidence="7" id="KW-1185">Reference proteome</keyword>
<dbReference type="Ensembl" id="ENSMODT00000088107.1">
    <property type="protein sequence ID" value="ENSMODP00000052470.1"/>
    <property type="gene ID" value="ENSMODG00000050348.1"/>
</dbReference>
<dbReference type="OMA" id="CRSTTIV"/>
<dbReference type="GeneTree" id="ENSGT00950000182907"/>
<reference evidence="6" key="2">
    <citation type="submission" date="2025-08" db="UniProtKB">
        <authorList>
            <consortium name="Ensembl"/>
        </authorList>
    </citation>
    <scope>IDENTIFICATION</scope>
</reference>
<comment type="subcellular location">
    <subcellularLocation>
        <location evidence="4">Nucleus</location>
    </subcellularLocation>
</comment>
<evidence type="ECO:0000256" key="2">
    <source>
        <dbReference type="ARBA" id="ARBA00022737"/>
    </source>
</evidence>